<dbReference type="AlphaFoldDB" id="A0A4U0XTG2"/>
<protein>
    <submittedName>
        <fullName evidence="2">Uncharacterized protein</fullName>
    </submittedName>
</protein>
<accession>A0A4U0XTG2</accession>
<feature type="compositionally biased region" description="Polar residues" evidence="1">
    <location>
        <begin position="72"/>
        <end position="85"/>
    </location>
</feature>
<feature type="compositionally biased region" description="Low complexity" evidence="1">
    <location>
        <begin position="29"/>
        <end position="62"/>
    </location>
</feature>
<evidence type="ECO:0000313" key="3">
    <source>
        <dbReference type="Proteomes" id="UP000309340"/>
    </source>
</evidence>
<name>A0A4U0XTG2_9PEZI</name>
<dbReference type="Proteomes" id="UP000309340">
    <property type="component" value="Unassembled WGS sequence"/>
</dbReference>
<feature type="compositionally biased region" description="Gly residues" evidence="1">
    <location>
        <begin position="235"/>
        <end position="250"/>
    </location>
</feature>
<evidence type="ECO:0000313" key="2">
    <source>
        <dbReference type="EMBL" id="TKA80974.1"/>
    </source>
</evidence>
<dbReference type="EMBL" id="NAJQ01000060">
    <property type="protein sequence ID" value="TKA80974.1"/>
    <property type="molecule type" value="Genomic_DNA"/>
</dbReference>
<feature type="compositionally biased region" description="Pro residues" evidence="1">
    <location>
        <begin position="86"/>
        <end position="96"/>
    </location>
</feature>
<proteinExistence type="predicted"/>
<dbReference type="OrthoDB" id="5385910at2759"/>
<sequence>MPPIPVHIDDPITPAKPQGVTPQTAANEPVVPSPATNVATTTAAAQTPGYPAARPGAAVAPAQTPYIPSPQPSATRTTQSVQNENRPPPPPQPGAVPVPFQQQAPRFRVHGSAESDVHPPSSGSAATAELRAYALDFHGGRHGGPGDGGNDNNNAAALGTRVTEFGPVASPAVGEYQDGNSSRRVSSEQRPGGYVQNVYAQELSPAQRASLDQETRRESFVDKLGLGGVVASAGAGVGLGGGGGGNGGEASEGDSRRVSEGVSGAWDAARGWFGKAGTAIAEGEQEVWRRINGH</sequence>
<feature type="region of interest" description="Disordered" evidence="1">
    <location>
        <begin position="1"/>
        <end position="191"/>
    </location>
</feature>
<feature type="compositionally biased region" description="Low complexity" evidence="1">
    <location>
        <begin position="97"/>
        <end position="106"/>
    </location>
</feature>
<organism evidence="2 3">
    <name type="scientific">Friedmanniomyces simplex</name>
    <dbReference type="NCBI Taxonomy" id="329884"/>
    <lineage>
        <taxon>Eukaryota</taxon>
        <taxon>Fungi</taxon>
        <taxon>Dikarya</taxon>
        <taxon>Ascomycota</taxon>
        <taxon>Pezizomycotina</taxon>
        <taxon>Dothideomycetes</taxon>
        <taxon>Dothideomycetidae</taxon>
        <taxon>Mycosphaerellales</taxon>
        <taxon>Teratosphaeriaceae</taxon>
        <taxon>Friedmanniomyces</taxon>
    </lineage>
</organism>
<comment type="caution">
    <text evidence="2">The sequence shown here is derived from an EMBL/GenBank/DDBJ whole genome shotgun (WGS) entry which is preliminary data.</text>
</comment>
<feature type="region of interest" description="Disordered" evidence="1">
    <location>
        <begin position="235"/>
        <end position="261"/>
    </location>
</feature>
<dbReference type="STRING" id="329884.A0A4U0XTG2"/>
<keyword evidence="3" id="KW-1185">Reference proteome</keyword>
<reference evidence="2 3" key="1">
    <citation type="submission" date="2017-03" db="EMBL/GenBank/DDBJ databases">
        <title>Genomes of endolithic fungi from Antarctica.</title>
        <authorList>
            <person name="Coleine C."/>
            <person name="Masonjones S."/>
            <person name="Stajich J.E."/>
        </authorList>
    </citation>
    <scope>NUCLEOTIDE SEQUENCE [LARGE SCALE GENOMIC DNA]</scope>
    <source>
        <strain evidence="2 3">CCFEE 5184</strain>
    </source>
</reference>
<gene>
    <name evidence="2" type="ORF">B0A55_02381</name>
</gene>
<evidence type="ECO:0000256" key="1">
    <source>
        <dbReference type="SAM" id="MobiDB-lite"/>
    </source>
</evidence>